<keyword evidence="1" id="KW-0175">Coiled coil</keyword>
<feature type="compositionally biased region" description="Low complexity" evidence="2">
    <location>
        <begin position="92"/>
        <end position="105"/>
    </location>
</feature>
<dbReference type="OrthoDB" id="354849at2759"/>
<dbReference type="STRING" id="94643.A0A2A9ME63"/>
<evidence type="ECO:0000313" key="3">
    <source>
        <dbReference type="EMBL" id="PFH33917.1"/>
    </source>
</evidence>
<feature type="coiled-coil region" evidence="1">
    <location>
        <begin position="520"/>
        <end position="583"/>
    </location>
</feature>
<reference evidence="3 4" key="1">
    <citation type="submission" date="2017-09" db="EMBL/GenBank/DDBJ databases">
        <title>Genome sequencing of Besnoitia besnoiti strain Bb-Ger1.</title>
        <authorList>
            <person name="Schares G."/>
            <person name="Venepally P."/>
            <person name="Lorenzi H.A."/>
        </authorList>
    </citation>
    <scope>NUCLEOTIDE SEQUENCE [LARGE SCALE GENOMIC DNA]</scope>
    <source>
        <strain evidence="3 4">Bb-Ger1</strain>
    </source>
</reference>
<dbReference type="EMBL" id="NWUJ01000007">
    <property type="protein sequence ID" value="PFH33917.1"/>
    <property type="molecule type" value="Genomic_DNA"/>
</dbReference>
<feature type="region of interest" description="Disordered" evidence="2">
    <location>
        <begin position="34"/>
        <end position="152"/>
    </location>
</feature>
<protein>
    <submittedName>
        <fullName evidence="3">Uncharacterized protein</fullName>
    </submittedName>
</protein>
<organism evidence="3 4">
    <name type="scientific">Besnoitia besnoiti</name>
    <name type="common">Apicomplexan protozoan</name>
    <dbReference type="NCBI Taxonomy" id="94643"/>
    <lineage>
        <taxon>Eukaryota</taxon>
        <taxon>Sar</taxon>
        <taxon>Alveolata</taxon>
        <taxon>Apicomplexa</taxon>
        <taxon>Conoidasida</taxon>
        <taxon>Coccidia</taxon>
        <taxon>Eucoccidiorida</taxon>
        <taxon>Eimeriorina</taxon>
        <taxon>Sarcocystidae</taxon>
        <taxon>Besnoitia</taxon>
    </lineage>
</organism>
<feature type="compositionally biased region" description="Low complexity" evidence="2">
    <location>
        <begin position="34"/>
        <end position="44"/>
    </location>
</feature>
<dbReference type="VEuPathDB" id="ToxoDB:BESB_070690"/>
<feature type="compositionally biased region" description="Basic and acidic residues" evidence="2">
    <location>
        <begin position="106"/>
        <end position="117"/>
    </location>
</feature>
<sequence>MAAPSAVSLPCAGPCGPSFASLCEAEKGALPLSSQKTFSQLSSSGEGADGFPLLLDSQPGTQVVAGGVDAALSGSNENAPPSPSSSQGGGLPASFPSASSPPRLLLLRECESDRKADSLAPRALNPEDASRTPPPPHLSQSARKTCPSSSSFASSVAFSCGAVEARAPAALAGAQSSGGGWHLSSPSLSSPSLEEIRVRLRLSASRPQTARASAASSAALFPSSAPPASLLGAEAQPGGLGGADAPLTSPVTPTREGLFGRGSTGACSSTAASCGGRLFARSSCSSLLSASAGGASLLGYLGAGDEKAARPPLTGAASSRAFADLRLGDALPSFSQPEASSQARSARESRPRSWEPTGLGAVGERDSCGARSPEAECDVREPDRPRLWPCDSALCDGALKPPATGVLGALFGSRELQLGEHDKADLVVITQELLAYLEVVEKFRQRAVDEAHRLRQYSAELGAMLQQANQREEQSHRELARQHGVLTSCQTRIQELRNDSESAINDLTLQRDTLAERLRVTSVELEHALKENERMRLEREAQEISVRDCQNIRKAYSLVEQEKKQLQEEVESLRLQCSKSQSERNAMLAEVHHLQRALCAEEASLRDYARLGGRGGLCGDAQTDAGRLEAARVEEGREDGVEELLKELLQTKAPAEGADAHDNAVTHEKAEKLMGIFRKLRSERNEYYGYAVELLNRLDSAEQTQEATLAAALSSPGSATPVRSDGSSAGESRHADVRMDG</sequence>
<feature type="region of interest" description="Disordered" evidence="2">
    <location>
        <begin position="707"/>
        <end position="741"/>
    </location>
</feature>
<evidence type="ECO:0000256" key="1">
    <source>
        <dbReference type="SAM" id="Coils"/>
    </source>
</evidence>
<dbReference type="GeneID" id="40311995"/>
<dbReference type="KEGG" id="bbes:BESB_070690"/>
<feature type="region of interest" description="Disordered" evidence="2">
    <location>
        <begin position="333"/>
        <end position="376"/>
    </location>
</feature>
<feature type="compositionally biased region" description="Basic and acidic residues" evidence="2">
    <location>
        <begin position="731"/>
        <end position="741"/>
    </location>
</feature>
<dbReference type="Proteomes" id="UP000224006">
    <property type="component" value="Unassembled WGS sequence"/>
</dbReference>
<dbReference type="AlphaFoldDB" id="A0A2A9ME63"/>
<evidence type="ECO:0000313" key="4">
    <source>
        <dbReference type="Proteomes" id="UP000224006"/>
    </source>
</evidence>
<gene>
    <name evidence="3" type="ORF">BESB_070690</name>
</gene>
<name>A0A2A9ME63_BESBE</name>
<feature type="compositionally biased region" description="Low complexity" evidence="2">
    <location>
        <begin position="335"/>
        <end position="344"/>
    </location>
</feature>
<comment type="caution">
    <text evidence="3">The sequence shown here is derived from an EMBL/GenBank/DDBJ whole genome shotgun (WGS) entry which is preliminary data.</text>
</comment>
<dbReference type="RefSeq" id="XP_029217926.1">
    <property type="nucleotide sequence ID" value="XM_029365442.1"/>
</dbReference>
<keyword evidence="4" id="KW-1185">Reference proteome</keyword>
<feature type="region of interest" description="Disordered" evidence="2">
    <location>
        <begin position="169"/>
        <end position="189"/>
    </location>
</feature>
<accession>A0A2A9ME63</accession>
<proteinExistence type="predicted"/>
<feature type="compositionally biased region" description="Polar residues" evidence="2">
    <location>
        <begin position="138"/>
        <end position="147"/>
    </location>
</feature>
<feature type="compositionally biased region" description="Basic and acidic residues" evidence="2">
    <location>
        <begin position="363"/>
        <end position="376"/>
    </location>
</feature>
<evidence type="ECO:0000256" key="2">
    <source>
        <dbReference type="SAM" id="MobiDB-lite"/>
    </source>
</evidence>